<dbReference type="AlphaFoldDB" id="A0AA91I589"/>
<accession>A0AA91I589</accession>
<dbReference type="Proteomes" id="UP000077734">
    <property type="component" value="Unassembled WGS sequence"/>
</dbReference>
<dbReference type="EMBL" id="LUUL01000093">
    <property type="protein sequence ID" value="OAI24240.1"/>
    <property type="molecule type" value="Genomic_DNA"/>
</dbReference>
<keyword evidence="2" id="KW-1185">Reference proteome</keyword>
<protein>
    <submittedName>
        <fullName evidence="1">Uncharacterized protein</fullName>
    </submittedName>
</protein>
<name>A0AA91I589_9GAMM</name>
<sequence length="122" mass="13882">MALHFHQRSRKQVIDVERIILALWIFSSGAFAAGDEKLWPEDKPKNFCLDPSLETKSENLAKEHPEDERLVKLVALRSGLCNLVLKNIVPLNTAIDIFDAEKESEMQKRLQEGQTNKGDIVL</sequence>
<evidence type="ECO:0000313" key="1">
    <source>
        <dbReference type="EMBL" id="OAI24240.1"/>
    </source>
</evidence>
<comment type="caution">
    <text evidence="1">The sequence shown here is derived from an EMBL/GenBank/DDBJ whole genome shotgun (WGS) entry which is preliminary data.</text>
</comment>
<gene>
    <name evidence="1" type="ORF">A1356_16305</name>
</gene>
<evidence type="ECO:0000313" key="2">
    <source>
        <dbReference type="Proteomes" id="UP000077734"/>
    </source>
</evidence>
<reference evidence="1 2" key="1">
    <citation type="submission" date="2016-03" db="EMBL/GenBank/DDBJ databases">
        <authorList>
            <person name="Heylen K."/>
            <person name="De Vos P."/>
            <person name="Vekeman B."/>
        </authorList>
    </citation>
    <scope>NUCLEOTIDE SEQUENCE [LARGE SCALE GENOMIC DNA]</scope>
    <source>
        <strain evidence="1 2">R-49807</strain>
    </source>
</reference>
<organism evidence="1 2">
    <name type="scientific">Methylomonas koyamae</name>
    <dbReference type="NCBI Taxonomy" id="702114"/>
    <lineage>
        <taxon>Bacteria</taxon>
        <taxon>Pseudomonadati</taxon>
        <taxon>Pseudomonadota</taxon>
        <taxon>Gammaproteobacteria</taxon>
        <taxon>Methylococcales</taxon>
        <taxon>Methylococcaceae</taxon>
        <taxon>Methylomonas</taxon>
    </lineage>
</organism>
<proteinExistence type="predicted"/>